<keyword evidence="7" id="KW-0067">ATP-binding</keyword>
<feature type="domain" description="PAC" evidence="11">
    <location>
        <begin position="220"/>
        <end position="270"/>
    </location>
</feature>
<dbReference type="InterPro" id="IPR013655">
    <property type="entry name" value="PAS_fold_3"/>
</dbReference>
<dbReference type="SMART" id="SM00086">
    <property type="entry name" value="PAC"/>
    <property type="match status" value="2"/>
</dbReference>
<dbReference type="PROSITE" id="PS50109">
    <property type="entry name" value="HIS_KIN"/>
    <property type="match status" value="1"/>
</dbReference>
<dbReference type="InterPro" id="IPR003594">
    <property type="entry name" value="HATPase_dom"/>
</dbReference>
<feature type="domain" description="PAS" evidence="10">
    <location>
        <begin position="142"/>
        <end position="195"/>
    </location>
</feature>
<evidence type="ECO:0000259" key="11">
    <source>
        <dbReference type="PROSITE" id="PS50113"/>
    </source>
</evidence>
<accession>A0A5C4RYG7</accession>
<dbReference type="InterPro" id="IPR036097">
    <property type="entry name" value="HisK_dim/P_sf"/>
</dbReference>
<dbReference type="InterPro" id="IPR035965">
    <property type="entry name" value="PAS-like_dom_sf"/>
</dbReference>
<evidence type="ECO:0000256" key="4">
    <source>
        <dbReference type="ARBA" id="ARBA00022679"/>
    </source>
</evidence>
<keyword evidence="6" id="KW-0418">Kinase</keyword>
<dbReference type="CDD" id="cd00082">
    <property type="entry name" value="HisKA"/>
    <property type="match status" value="1"/>
</dbReference>
<comment type="catalytic activity">
    <reaction evidence="1">
        <text>ATP + protein L-histidine = ADP + protein N-phospho-L-histidine.</text>
        <dbReference type="EC" id="2.7.13.3"/>
    </reaction>
</comment>
<evidence type="ECO:0000313" key="13">
    <source>
        <dbReference type="Proteomes" id="UP000309544"/>
    </source>
</evidence>
<dbReference type="RefSeq" id="WP_139626782.1">
    <property type="nucleotide sequence ID" value="NZ_VDCI01000008.1"/>
</dbReference>
<dbReference type="InterPro" id="IPR036890">
    <property type="entry name" value="HATPase_C_sf"/>
</dbReference>
<keyword evidence="5" id="KW-0547">Nucleotide-binding</keyword>
<dbReference type="Pfam" id="PF02518">
    <property type="entry name" value="HATPase_c"/>
    <property type="match status" value="1"/>
</dbReference>
<reference evidence="12 13" key="1">
    <citation type="submission" date="2019-05" db="EMBL/GenBank/DDBJ databases">
        <title>Draft Whole-Genome sequence of the green sulfur bacterium Prosthecochloris vibrioformis DSM 260.</title>
        <authorList>
            <person name="Meyer T.E."/>
            <person name="Kyndt J.A."/>
        </authorList>
    </citation>
    <scope>NUCLEOTIDE SEQUENCE [LARGE SCALE GENOMIC DNA]</scope>
    <source>
        <strain evidence="12 13">DSM 260</strain>
    </source>
</reference>
<dbReference type="Gene3D" id="3.30.565.10">
    <property type="entry name" value="Histidine kinase-like ATPase, C-terminal domain"/>
    <property type="match status" value="1"/>
</dbReference>
<dbReference type="EC" id="2.7.13.3" evidence="2"/>
<dbReference type="InterPro" id="IPR004358">
    <property type="entry name" value="Sig_transdc_His_kin-like_C"/>
</dbReference>
<dbReference type="SMART" id="SM00091">
    <property type="entry name" value="PAS"/>
    <property type="match status" value="2"/>
</dbReference>
<dbReference type="Pfam" id="PF00512">
    <property type="entry name" value="HisKA"/>
    <property type="match status" value="1"/>
</dbReference>
<dbReference type="GO" id="GO:0005524">
    <property type="term" value="F:ATP binding"/>
    <property type="evidence" value="ECO:0007669"/>
    <property type="project" value="UniProtKB-KW"/>
</dbReference>
<evidence type="ECO:0000313" key="12">
    <source>
        <dbReference type="EMBL" id="TNJ36114.1"/>
    </source>
</evidence>
<dbReference type="InterPro" id="IPR000700">
    <property type="entry name" value="PAS-assoc_C"/>
</dbReference>
<dbReference type="Gene3D" id="1.10.287.130">
    <property type="match status" value="1"/>
</dbReference>
<dbReference type="CDD" id="cd00130">
    <property type="entry name" value="PAS"/>
    <property type="match status" value="2"/>
</dbReference>
<evidence type="ECO:0000259" key="9">
    <source>
        <dbReference type="PROSITE" id="PS50109"/>
    </source>
</evidence>
<protein>
    <recommendedName>
        <fullName evidence="2">histidine kinase</fullName>
        <ecNumber evidence="2">2.7.13.3</ecNumber>
    </recommendedName>
</protein>
<evidence type="ECO:0000256" key="7">
    <source>
        <dbReference type="ARBA" id="ARBA00022840"/>
    </source>
</evidence>
<dbReference type="PROSITE" id="PS50112">
    <property type="entry name" value="PAS"/>
    <property type="match status" value="2"/>
</dbReference>
<dbReference type="InterPro" id="IPR001610">
    <property type="entry name" value="PAC"/>
</dbReference>
<dbReference type="NCBIfam" id="TIGR00229">
    <property type="entry name" value="sensory_box"/>
    <property type="match status" value="2"/>
</dbReference>
<dbReference type="Pfam" id="PF08447">
    <property type="entry name" value="PAS_3"/>
    <property type="match status" value="1"/>
</dbReference>
<dbReference type="Pfam" id="PF13426">
    <property type="entry name" value="PAS_9"/>
    <property type="match status" value="1"/>
</dbReference>
<feature type="domain" description="PAC" evidence="11">
    <location>
        <begin position="89"/>
        <end position="141"/>
    </location>
</feature>
<dbReference type="SMART" id="SM00388">
    <property type="entry name" value="HisKA"/>
    <property type="match status" value="1"/>
</dbReference>
<keyword evidence="13" id="KW-1185">Reference proteome</keyword>
<gene>
    <name evidence="12" type="ORF">FGF68_08750</name>
</gene>
<evidence type="ECO:0000256" key="1">
    <source>
        <dbReference type="ARBA" id="ARBA00000085"/>
    </source>
</evidence>
<evidence type="ECO:0000256" key="3">
    <source>
        <dbReference type="ARBA" id="ARBA00022553"/>
    </source>
</evidence>
<sequence>MNKNEQQSPPVPGQLMAFLESLPGMAYRCRNTPEWEMEYVSSTCLALTGYSQEELTWPGSTPFSRLIHPDDRDMVWEKIQEAATLHTNFNISYRIIHKSGRIVIVNEEGNALFDSCGNIIAIEGFIVDITRLATYKQKLDEQKLIAEELFEHAPDAIFLADVASGTIVRVNRQAELLTGFEKQELVGRHFSLLHPATTRASAIEGYLLQQKEAEACGRSKPEEYAVLHKSGHTVPVEIISQMITLKNQKLTYGIFRDITERKRAEEARKKLETQLLNWQKLETLGTLSGGIAHDFNNILTPIIGFTELVLESLPPETEETRQLSTVLNAANRAKSLVMQILTFSRQEKTPLEPASLQPIIQDSINFVRHSLPTSITMDTDINPCNCTVMCNPMQLQQVLINLCTNAWQAMEHTKEKILTVKLWKSGTDAAISVSDTGRGMDTQELERAFDPFFTTKKVGKGTGLGLSVVYGIIQAHGGNIEIESKPGKGSTITFHLPVYEDRNTATPLQE</sequence>
<dbReference type="SUPFAM" id="SSF47384">
    <property type="entry name" value="Homodimeric domain of signal transducing histidine kinase"/>
    <property type="match status" value="1"/>
</dbReference>
<evidence type="ECO:0000256" key="5">
    <source>
        <dbReference type="ARBA" id="ARBA00022741"/>
    </source>
</evidence>
<dbReference type="EMBL" id="VDCI01000008">
    <property type="protein sequence ID" value="TNJ36114.1"/>
    <property type="molecule type" value="Genomic_DNA"/>
</dbReference>
<keyword evidence="8" id="KW-0902">Two-component regulatory system</keyword>
<dbReference type="AlphaFoldDB" id="A0A5C4RYG7"/>
<dbReference type="InterPro" id="IPR000014">
    <property type="entry name" value="PAS"/>
</dbReference>
<feature type="domain" description="Histidine kinase" evidence="9">
    <location>
        <begin position="290"/>
        <end position="500"/>
    </location>
</feature>
<evidence type="ECO:0000259" key="10">
    <source>
        <dbReference type="PROSITE" id="PS50112"/>
    </source>
</evidence>
<dbReference type="PROSITE" id="PS50113">
    <property type="entry name" value="PAC"/>
    <property type="match status" value="2"/>
</dbReference>
<dbReference type="SMART" id="SM00387">
    <property type="entry name" value="HATPase_c"/>
    <property type="match status" value="1"/>
</dbReference>
<dbReference type="Proteomes" id="UP000309544">
    <property type="component" value="Unassembled WGS sequence"/>
</dbReference>
<evidence type="ECO:0000256" key="2">
    <source>
        <dbReference type="ARBA" id="ARBA00012438"/>
    </source>
</evidence>
<comment type="caution">
    <text evidence="12">The sequence shown here is derived from an EMBL/GenBank/DDBJ whole genome shotgun (WGS) entry which is preliminary data.</text>
</comment>
<dbReference type="InterPro" id="IPR005467">
    <property type="entry name" value="His_kinase_dom"/>
</dbReference>
<dbReference type="SUPFAM" id="SSF55785">
    <property type="entry name" value="PYP-like sensor domain (PAS domain)"/>
    <property type="match status" value="2"/>
</dbReference>
<dbReference type="SUPFAM" id="SSF55874">
    <property type="entry name" value="ATPase domain of HSP90 chaperone/DNA topoisomerase II/histidine kinase"/>
    <property type="match status" value="1"/>
</dbReference>
<dbReference type="PANTHER" id="PTHR43065:SF46">
    <property type="entry name" value="C4-DICARBOXYLATE TRANSPORT SENSOR PROTEIN DCTB"/>
    <property type="match status" value="1"/>
</dbReference>
<dbReference type="InterPro" id="IPR003661">
    <property type="entry name" value="HisK_dim/P_dom"/>
</dbReference>
<name>A0A5C4RYG7_PROVB</name>
<keyword evidence="3" id="KW-0597">Phosphoprotein</keyword>
<evidence type="ECO:0000256" key="6">
    <source>
        <dbReference type="ARBA" id="ARBA00022777"/>
    </source>
</evidence>
<dbReference type="GO" id="GO:0000155">
    <property type="term" value="F:phosphorelay sensor kinase activity"/>
    <property type="evidence" value="ECO:0007669"/>
    <property type="project" value="InterPro"/>
</dbReference>
<keyword evidence="4" id="KW-0808">Transferase</keyword>
<dbReference type="PRINTS" id="PR00344">
    <property type="entry name" value="BCTRLSENSOR"/>
</dbReference>
<proteinExistence type="predicted"/>
<organism evidence="12 13">
    <name type="scientific">Prosthecochloris vibrioformis</name>
    <name type="common">Chlorobium vibrioforme</name>
    <dbReference type="NCBI Taxonomy" id="1098"/>
    <lineage>
        <taxon>Bacteria</taxon>
        <taxon>Pseudomonadati</taxon>
        <taxon>Chlorobiota</taxon>
        <taxon>Chlorobiia</taxon>
        <taxon>Chlorobiales</taxon>
        <taxon>Chlorobiaceae</taxon>
        <taxon>Prosthecochloris</taxon>
    </lineage>
</organism>
<feature type="domain" description="PAS" evidence="10">
    <location>
        <begin position="39"/>
        <end position="86"/>
    </location>
</feature>
<dbReference type="Gene3D" id="3.30.450.20">
    <property type="entry name" value="PAS domain"/>
    <property type="match status" value="2"/>
</dbReference>
<evidence type="ECO:0000256" key="8">
    <source>
        <dbReference type="ARBA" id="ARBA00023012"/>
    </source>
</evidence>
<dbReference type="PANTHER" id="PTHR43065">
    <property type="entry name" value="SENSOR HISTIDINE KINASE"/>
    <property type="match status" value="1"/>
</dbReference>